<feature type="domain" description="HTH cro/C1-type" evidence="1">
    <location>
        <begin position="2"/>
        <end position="40"/>
    </location>
</feature>
<dbReference type="Proteomes" id="UP000650628">
    <property type="component" value="Unassembled WGS sequence"/>
</dbReference>
<dbReference type="CDD" id="cd00093">
    <property type="entry name" value="HTH_XRE"/>
    <property type="match status" value="1"/>
</dbReference>
<gene>
    <name evidence="2" type="ORF">Pmi06nite_80370</name>
</gene>
<dbReference type="AlphaFoldDB" id="A0A8J3XB35"/>
<dbReference type="Gene3D" id="1.10.260.40">
    <property type="entry name" value="lambda repressor-like DNA-binding domains"/>
    <property type="match status" value="1"/>
</dbReference>
<evidence type="ECO:0000313" key="2">
    <source>
        <dbReference type="EMBL" id="GII34595.1"/>
    </source>
</evidence>
<protein>
    <submittedName>
        <fullName evidence="2">Transcriptional regulator</fullName>
    </submittedName>
</protein>
<comment type="caution">
    <text evidence="2">The sequence shown here is derived from an EMBL/GenBank/DDBJ whole genome shotgun (WGS) entry which is preliminary data.</text>
</comment>
<dbReference type="Pfam" id="PF17765">
    <property type="entry name" value="MLTR_LBD"/>
    <property type="match status" value="1"/>
</dbReference>
<dbReference type="Gene3D" id="3.30.450.180">
    <property type="match status" value="1"/>
</dbReference>
<dbReference type="PROSITE" id="PS50943">
    <property type="entry name" value="HTH_CROC1"/>
    <property type="match status" value="1"/>
</dbReference>
<dbReference type="Pfam" id="PF13560">
    <property type="entry name" value="HTH_31"/>
    <property type="match status" value="1"/>
</dbReference>
<reference evidence="2 3" key="1">
    <citation type="submission" date="2021-01" db="EMBL/GenBank/DDBJ databases">
        <title>Whole genome shotgun sequence of Planotetraspora mira NBRC 15435.</title>
        <authorList>
            <person name="Komaki H."/>
            <person name="Tamura T."/>
        </authorList>
    </citation>
    <scope>NUCLEOTIDE SEQUENCE [LARGE SCALE GENOMIC DNA]</scope>
    <source>
        <strain evidence="2 3">NBRC 15435</strain>
    </source>
</reference>
<dbReference type="InterPro" id="IPR041413">
    <property type="entry name" value="MLTR_LBD"/>
</dbReference>
<dbReference type="SUPFAM" id="SSF47413">
    <property type="entry name" value="lambda repressor-like DNA-binding domains"/>
    <property type="match status" value="1"/>
</dbReference>
<dbReference type="PANTHER" id="PTHR35010">
    <property type="entry name" value="BLL4672 PROTEIN-RELATED"/>
    <property type="match status" value="1"/>
</dbReference>
<proteinExistence type="predicted"/>
<keyword evidence="3" id="KW-1185">Reference proteome</keyword>
<dbReference type="PANTHER" id="PTHR35010:SF2">
    <property type="entry name" value="BLL4672 PROTEIN"/>
    <property type="match status" value="1"/>
</dbReference>
<accession>A0A8J3XB35</accession>
<dbReference type="InterPro" id="IPR001387">
    <property type="entry name" value="Cro/C1-type_HTH"/>
</dbReference>
<sequence length="235" mass="26420">MLAGVSIDYYTRLEQGRERRPSDQVLDALAKVLHLDPEASEHLHELARPRTSGAVGRGNCVSPNLLRFMEGCDHAVAFVVNRRLDFLAKNPLARAHYEGLEGNDNVLRMVFLHPAAREFYVDWEQEASHFVAHLRAVAGTGRDDPLVLELVEELSRRSEDFRRMWARHDVQARAQMFIRYRHRQVGEMALLFETLRLTSAPGQFLVIGQAEPGSPSAHALAKLGRLAATMDDSSG</sequence>
<dbReference type="EMBL" id="BOOO01000053">
    <property type="protein sequence ID" value="GII34595.1"/>
    <property type="molecule type" value="Genomic_DNA"/>
</dbReference>
<evidence type="ECO:0000313" key="3">
    <source>
        <dbReference type="Proteomes" id="UP000650628"/>
    </source>
</evidence>
<dbReference type="InterPro" id="IPR010982">
    <property type="entry name" value="Lambda_DNA-bd_dom_sf"/>
</dbReference>
<organism evidence="2 3">
    <name type="scientific">Planotetraspora mira</name>
    <dbReference type="NCBI Taxonomy" id="58121"/>
    <lineage>
        <taxon>Bacteria</taxon>
        <taxon>Bacillati</taxon>
        <taxon>Actinomycetota</taxon>
        <taxon>Actinomycetes</taxon>
        <taxon>Streptosporangiales</taxon>
        <taxon>Streptosporangiaceae</taxon>
        <taxon>Planotetraspora</taxon>
    </lineage>
</organism>
<evidence type="ECO:0000259" key="1">
    <source>
        <dbReference type="PROSITE" id="PS50943"/>
    </source>
</evidence>
<dbReference type="GO" id="GO:0003677">
    <property type="term" value="F:DNA binding"/>
    <property type="evidence" value="ECO:0007669"/>
    <property type="project" value="InterPro"/>
</dbReference>
<name>A0A8J3XB35_9ACTN</name>